<dbReference type="RefSeq" id="WP_168606105.1">
    <property type="nucleotide sequence ID" value="NZ_CP038852.1"/>
</dbReference>
<dbReference type="SUPFAM" id="SSF56529">
    <property type="entry name" value="FAH"/>
    <property type="match status" value="1"/>
</dbReference>
<dbReference type="Gene3D" id="3.90.850.10">
    <property type="entry name" value="Fumarylacetoacetase-like, C-terminal domain"/>
    <property type="match status" value="1"/>
</dbReference>
<dbReference type="InterPro" id="IPR036663">
    <property type="entry name" value="Fumarylacetoacetase_C_sf"/>
</dbReference>
<accession>A0A6H1Q1Q1</accession>
<evidence type="ECO:0000313" key="2">
    <source>
        <dbReference type="Proteomes" id="UP000501094"/>
    </source>
</evidence>
<dbReference type="PANTHER" id="PTHR30143">
    <property type="entry name" value="ACID HYDRATASE"/>
    <property type="match status" value="1"/>
</dbReference>
<dbReference type="Proteomes" id="UP000501094">
    <property type="component" value="Chromosome"/>
</dbReference>
<dbReference type="InterPro" id="IPR050772">
    <property type="entry name" value="Hydratase-Decarb/MhpD_sf"/>
</dbReference>
<dbReference type="GO" id="GO:0005737">
    <property type="term" value="C:cytoplasm"/>
    <property type="evidence" value="ECO:0007669"/>
    <property type="project" value="TreeGrafter"/>
</dbReference>
<dbReference type="GO" id="GO:0008684">
    <property type="term" value="F:2-oxopent-4-enoate hydratase activity"/>
    <property type="evidence" value="ECO:0007669"/>
    <property type="project" value="TreeGrafter"/>
</dbReference>
<evidence type="ECO:0008006" key="3">
    <source>
        <dbReference type="Google" id="ProtNLM"/>
    </source>
</evidence>
<dbReference type="PANTHER" id="PTHR30143:SF0">
    <property type="entry name" value="2-KETO-4-PENTENOATE HYDRATASE"/>
    <property type="match status" value="1"/>
</dbReference>
<evidence type="ECO:0000313" key="1">
    <source>
        <dbReference type="EMBL" id="QIZ20195.1"/>
    </source>
</evidence>
<protein>
    <recommendedName>
        <fullName evidence="3">Fumarylacetoacetase-like C-terminal domain-containing protein</fullName>
    </recommendedName>
</protein>
<name>A0A6H1Q1Q1_9PROT</name>
<organism evidence="1 2">
    <name type="scientific">Candidatus Pelagibacter giovannonii</name>
    <dbReference type="NCBI Taxonomy" id="2563896"/>
    <lineage>
        <taxon>Bacteria</taxon>
        <taxon>Pseudomonadati</taxon>
        <taxon>Pseudomonadota</taxon>
        <taxon>Alphaproteobacteria</taxon>
        <taxon>Candidatus Pelagibacterales</taxon>
        <taxon>Candidatus Pelagibacteraceae</taxon>
        <taxon>Candidatus Pelagibacter</taxon>
    </lineage>
</organism>
<dbReference type="KEGG" id="peg:E5R92_00080"/>
<sequence>MSKLSKKDLDIFSNKILKDYDSKNPSSIFKDKIKITNEDALIIQSNVAKLRENRGEEIIGYKIGCVSKDTQKKMGFTQPACGYLWKSELYESGVTLNKKDYANPAMEAEFGIILNRDIKPEVASFDYMLNSIEGIYPLIEIHNLVFHGEEPYGAELLANNAIHAGVVLGSEAKQPIEKIETDLKLIYDNEIIDTWNNKMWPVDMLSELNWLVKEQAKSDNYLKKSDLILTGAYGFPVPINDKKLIEVTSSAFGDVKATFY</sequence>
<gene>
    <name evidence="1" type="ORF">E5R92_00080</name>
</gene>
<proteinExistence type="predicted"/>
<dbReference type="EMBL" id="CP038852">
    <property type="protein sequence ID" value="QIZ20195.1"/>
    <property type="molecule type" value="Genomic_DNA"/>
</dbReference>
<keyword evidence="2" id="KW-1185">Reference proteome</keyword>
<dbReference type="AlphaFoldDB" id="A0A6H1Q1Q1"/>
<reference evidence="1 2" key="1">
    <citation type="journal article" date="2020" name="Nat. Microbiol.">
        <title>Lysogenic host-virus interactions in SAR11 marine bacteria.</title>
        <authorList>
            <person name="Morris R.M."/>
            <person name="Cain K.R."/>
            <person name="Hvorecny K.L."/>
            <person name="Kollman J.M."/>
        </authorList>
    </citation>
    <scope>NUCLEOTIDE SEQUENCE [LARGE SCALE GENOMIC DNA]</scope>
    <source>
        <strain evidence="1 2">NP1</strain>
    </source>
</reference>